<dbReference type="Proteomes" id="UP000044377">
    <property type="component" value="Unassembled WGS sequence"/>
</dbReference>
<gene>
    <name evidence="1" type="ORF">BN1221_00619c</name>
</gene>
<accession>A0A0G4JQL6</accession>
<reference evidence="2" key="1">
    <citation type="submission" date="2015-01" db="EMBL/GenBank/DDBJ databases">
        <authorList>
            <person name="Paterson Steve"/>
        </authorList>
    </citation>
    <scope>NUCLEOTIDE SEQUENCE [LARGE SCALE GENOMIC DNA]</scope>
    <source>
        <strain evidence="2">OBR1</strain>
    </source>
</reference>
<protein>
    <submittedName>
        <fullName evidence="1">Uncharacterized protein</fullName>
    </submittedName>
</protein>
<keyword evidence="2" id="KW-1185">Reference proteome</keyword>
<proteinExistence type="predicted"/>
<name>A0A0G4JQL6_9GAMM</name>
<dbReference type="STRING" id="1109412.BN1221_00619c"/>
<dbReference type="AlphaFoldDB" id="A0A0G4JQL6"/>
<evidence type="ECO:0000313" key="1">
    <source>
        <dbReference type="EMBL" id="CPR14212.1"/>
    </source>
</evidence>
<sequence>MVNKLIIIEWAFYDKLIKLFSGIYYLIIANTRVYFLVS</sequence>
<evidence type="ECO:0000313" key="2">
    <source>
        <dbReference type="Proteomes" id="UP000044377"/>
    </source>
</evidence>
<organism evidence="1 2">
    <name type="scientific">Brenneria goodwinii</name>
    <dbReference type="NCBI Taxonomy" id="1109412"/>
    <lineage>
        <taxon>Bacteria</taxon>
        <taxon>Pseudomonadati</taxon>
        <taxon>Pseudomonadota</taxon>
        <taxon>Gammaproteobacteria</taxon>
        <taxon>Enterobacterales</taxon>
        <taxon>Pectobacteriaceae</taxon>
        <taxon>Brenneria</taxon>
    </lineage>
</organism>
<dbReference type="EMBL" id="CGIG01000001">
    <property type="protein sequence ID" value="CPR14212.1"/>
    <property type="molecule type" value="Genomic_DNA"/>
</dbReference>